<evidence type="ECO:0000313" key="2">
    <source>
        <dbReference type="Proteomes" id="UP000886523"/>
    </source>
</evidence>
<comment type="caution">
    <text evidence="1">The sequence shown here is derived from an EMBL/GenBank/DDBJ whole genome shotgun (WGS) entry which is preliminary data.</text>
</comment>
<dbReference type="EMBL" id="MU129073">
    <property type="protein sequence ID" value="KAF9507777.1"/>
    <property type="molecule type" value="Genomic_DNA"/>
</dbReference>
<protein>
    <recommendedName>
        <fullName evidence="3">BTB domain-containing protein</fullName>
    </recommendedName>
</protein>
<name>A0A9P6AL15_9AGAM</name>
<organism evidence="1 2">
    <name type="scientific">Hydnum rufescens UP504</name>
    <dbReference type="NCBI Taxonomy" id="1448309"/>
    <lineage>
        <taxon>Eukaryota</taxon>
        <taxon>Fungi</taxon>
        <taxon>Dikarya</taxon>
        <taxon>Basidiomycota</taxon>
        <taxon>Agaricomycotina</taxon>
        <taxon>Agaricomycetes</taxon>
        <taxon>Cantharellales</taxon>
        <taxon>Hydnaceae</taxon>
        <taxon>Hydnum</taxon>
    </lineage>
</organism>
<reference evidence="1" key="1">
    <citation type="journal article" date="2020" name="Nat. Commun.">
        <title>Large-scale genome sequencing of mycorrhizal fungi provides insights into the early evolution of symbiotic traits.</title>
        <authorList>
            <person name="Miyauchi S."/>
            <person name="Kiss E."/>
            <person name="Kuo A."/>
            <person name="Drula E."/>
            <person name="Kohler A."/>
            <person name="Sanchez-Garcia M."/>
            <person name="Morin E."/>
            <person name="Andreopoulos B."/>
            <person name="Barry K.W."/>
            <person name="Bonito G."/>
            <person name="Buee M."/>
            <person name="Carver A."/>
            <person name="Chen C."/>
            <person name="Cichocki N."/>
            <person name="Clum A."/>
            <person name="Culley D."/>
            <person name="Crous P.W."/>
            <person name="Fauchery L."/>
            <person name="Girlanda M."/>
            <person name="Hayes R.D."/>
            <person name="Keri Z."/>
            <person name="LaButti K."/>
            <person name="Lipzen A."/>
            <person name="Lombard V."/>
            <person name="Magnuson J."/>
            <person name="Maillard F."/>
            <person name="Murat C."/>
            <person name="Nolan M."/>
            <person name="Ohm R.A."/>
            <person name="Pangilinan J."/>
            <person name="Pereira M.F."/>
            <person name="Perotto S."/>
            <person name="Peter M."/>
            <person name="Pfister S."/>
            <person name="Riley R."/>
            <person name="Sitrit Y."/>
            <person name="Stielow J.B."/>
            <person name="Szollosi G."/>
            <person name="Zifcakova L."/>
            <person name="Stursova M."/>
            <person name="Spatafora J.W."/>
            <person name="Tedersoo L."/>
            <person name="Vaario L.M."/>
            <person name="Yamada A."/>
            <person name="Yan M."/>
            <person name="Wang P."/>
            <person name="Xu J."/>
            <person name="Bruns T."/>
            <person name="Baldrian P."/>
            <person name="Vilgalys R."/>
            <person name="Dunand C."/>
            <person name="Henrissat B."/>
            <person name="Grigoriev I.V."/>
            <person name="Hibbett D."/>
            <person name="Nagy L.G."/>
            <person name="Martin F.M."/>
        </authorList>
    </citation>
    <scope>NUCLEOTIDE SEQUENCE</scope>
    <source>
        <strain evidence="1">UP504</strain>
    </source>
</reference>
<sequence length="294" mass="33310">MTSNVPSPSELPVASDVTYHKLFDDCDADIILQSKDGILFRVPSTVLQKTSTFFRSMLSLPQGSQSPRPANLTLPLDEEAWIVEPVLRMVCGLPIIIDEVLDSFDTVEPILHCCDKYGMGGPLSIIQSAITRPRLLENPLRLYKLACRYDWPEAKLAGWLCLKYDISHPDTITRLRGLDLSDYSRLMDLAVRRREKFEESLNDPQKFQGSSPEYACSKCHMIVNDLSWRVLRLVLLREIQQCPSGDTIRGETWRWWPETIAVLGATHCGKLLYDAEGTRANILHALDELPINLV</sequence>
<evidence type="ECO:0000313" key="1">
    <source>
        <dbReference type="EMBL" id="KAF9507777.1"/>
    </source>
</evidence>
<dbReference type="OrthoDB" id="3238622at2759"/>
<accession>A0A9P6AL15</accession>
<dbReference type="Gene3D" id="3.30.710.10">
    <property type="entry name" value="Potassium Channel Kv1.1, Chain A"/>
    <property type="match status" value="1"/>
</dbReference>
<keyword evidence="2" id="KW-1185">Reference proteome</keyword>
<proteinExistence type="predicted"/>
<gene>
    <name evidence="1" type="ORF">BS47DRAFT_1303625</name>
</gene>
<dbReference type="InterPro" id="IPR011333">
    <property type="entry name" value="SKP1/BTB/POZ_sf"/>
</dbReference>
<dbReference type="Proteomes" id="UP000886523">
    <property type="component" value="Unassembled WGS sequence"/>
</dbReference>
<dbReference type="AlphaFoldDB" id="A0A9P6AL15"/>
<evidence type="ECO:0008006" key="3">
    <source>
        <dbReference type="Google" id="ProtNLM"/>
    </source>
</evidence>